<dbReference type="Proteomes" id="UP001142489">
    <property type="component" value="Unassembled WGS sequence"/>
</dbReference>
<organism evidence="2 3">
    <name type="scientific">Phrynocephalus forsythii</name>
    <dbReference type="NCBI Taxonomy" id="171643"/>
    <lineage>
        <taxon>Eukaryota</taxon>
        <taxon>Metazoa</taxon>
        <taxon>Chordata</taxon>
        <taxon>Craniata</taxon>
        <taxon>Vertebrata</taxon>
        <taxon>Euteleostomi</taxon>
        <taxon>Lepidosauria</taxon>
        <taxon>Squamata</taxon>
        <taxon>Bifurcata</taxon>
        <taxon>Unidentata</taxon>
        <taxon>Episquamata</taxon>
        <taxon>Toxicofera</taxon>
        <taxon>Iguania</taxon>
        <taxon>Acrodonta</taxon>
        <taxon>Agamidae</taxon>
        <taxon>Agaminae</taxon>
        <taxon>Phrynocephalus</taxon>
    </lineage>
</organism>
<dbReference type="GO" id="GO:0008270">
    <property type="term" value="F:zinc ion binding"/>
    <property type="evidence" value="ECO:0007669"/>
    <property type="project" value="InterPro"/>
</dbReference>
<dbReference type="SUPFAM" id="SSF57756">
    <property type="entry name" value="Retrovirus zinc finger-like domains"/>
    <property type="match status" value="1"/>
</dbReference>
<feature type="region of interest" description="Disordered" evidence="1">
    <location>
        <begin position="62"/>
        <end position="104"/>
    </location>
</feature>
<gene>
    <name evidence="2" type="ORF">JRQ81_017599</name>
</gene>
<dbReference type="GO" id="GO:0003676">
    <property type="term" value="F:nucleic acid binding"/>
    <property type="evidence" value="ECO:0007669"/>
    <property type="project" value="InterPro"/>
</dbReference>
<evidence type="ECO:0000313" key="2">
    <source>
        <dbReference type="EMBL" id="KAJ7324579.1"/>
    </source>
</evidence>
<comment type="caution">
    <text evidence="2">The sequence shown here is derived from an EMBL/GenBank/DDBJ whole genome shotgun (WGS) entry which is preliminary data.</text>
</comment>
<protein>
    <recommendedName>
        <fullName evidence="4">CCHC-type domain-containing protein</fullName>
    </recommendedName>
</protein>
<evidence type="ECO:0000256" key="1">
    <source>
        <dbReference type="SAM" id="MobiDB-lite"/>
    </source>
</evidence>
<dbReference type="InterPro" id="IPR036875">
    <property type="entry name" value="Znf_CCHC_sf"/>
</dbReference>
<keyword evidence="3" id="KW-1185">Reference proteome</keyword>
<feature type="non-terminal residue" evidence="2">
    <location>
        <position position="135"/>
    </location>
</feature>
<sequence length="135" mass="15723">MTVKEIKQVFGLEQFYNLLHPNLSFLVCDKKPKTVLKAAKITDRESTYSEARFRDWEYKKKTGQGDYKSFKQSQGKGGPVKMPESQPSKFEGAEGKSNKGSDGNQRKYVCFECLQEGHTRRWCQKLKNRQTMMRK</sequence>
<name>A0A9Q0XTY1_9SAUR</name>
<accession>A0A9Q0XTY1</accession>
<dbReference type="AlphaFoldDB" id="A0A9Q0XTY1"/>
<evidence type="ECO:0008006" key="4">
    <source>
        <dbReference type="Google" id="ProtNLM"/>
    </source>
</evidence>
<evidence type="ECO:0000313" key="3">
    <source>
        <dbReference type="Proteomes" id="UP001142489"/>
    </source>
</evidence>
<dbReference type="EMBL" id="JAPFRF010000008">
    <property type="protein sequence ID" value="KAJ7324579.1"/>
    <property type="molecule type" value="Genomic_DNA"/>
</dbReference>
<proteinExistence type="predicted"/>
<reference evidence="2" key="1">
    <citation type="journal article" date="2023" name="DNA Res.">
        <title>Chromosome-level genome assembly of Phrynocephalus forsythii using third-generation DNA sequencing and Hi-C analysis.</title>
        <authorList>
            <person name="Qi Y."/>
            <person name="Zhao W."/>
            <person name="Zhao Y."/>
            <person name="Niu C."/>
            <person name="Cao S."/>
            <person name="Zhang Y."/>
        </authorList>
    </citation>
    <scope>NUCLEOTIDE SEQUENCE</scope>
    <source>
        <tissue evidence="2">Muscle</tissue>
    </source>
</reference>